<dbReference type="InterPro" id="IPR006671">
    <property type="entry name" value="Cyclin_N"/>
</dbReference>
<comment type="similarity">
    <text evidence="4">Belongs to the cyclin family.</text>
</comment>
<dbReference type="HOGENOM" id="CLU_052910_3_0_1"/>
<dbReference type="GO" id="GO:0000307">
    <property type="term" value="C:cyclin-dependent protein kinase holoenzyme complex"/>
    <property type="evidence" value="ECO:0000318"/>
    <property type="project" value="GO_Central"/>
</dbReference>
<feature type="domain" description="Cyclin-like" evidence="5">
    <location>
        <begin position="326"/>
        <end position="405"/>
    </location>
</feature>
<evidence type="ECO:0000256" key="2">
    <source>
        <dbReference type="ARBA" id="ARBA00023127"/>
    </source>
</evidence>
<evidence type="ECO:0000256" key="4">
    <source>
        <dbReference type="RuleBase" id="RU000383"/>
    </source>
</evidence>
<dbReference type="Pfam" id="PF02984">
    <property type="entry name" value="Cyclin_C"/>
    <property type="match status" value="1"/>
</dbReference>
<evidence type="ECO:0000256" key="3">
    <source>
        <dbReference type="ARBA" id="ARBA00023306"/>
    </source>
</evidence>
<dbReference type="KEGG" id="sbi:8068914"/>
<dbReference type="eggNOG" id="KOG0654">
    <property type="taxonomic scope" value="Eukaryota"/>
</dbReference>
<evidence type="ECO:0000313" key="8">
    <source>
        <dbReference type="Proteomes" id="UP000000768"/>
    </source>
</evidence>
<proteinExistence type="inferred from homology"/>
<keyword evidence="1" id="KW-0132">Cell division</keyword>
<keyword evidence="3" id="KW-0131">Cell cycle</keyword>
<gene>
    <name evidence="7" type="ORF">SORBI_3004G183900</name>
</gene>
<dbReference type="OMA" id="KQPRQKC"/>
<name>C5XV03_SORBI</name>
<dbReference type="Gene3D" id="1.10.472.10">
    <property type="entry name" value="Cyclin-like"/>
    <property type="match status" value="2"/>
</dbReference>
<dbReference type="GO" id="GO:0000082">
    <property type="term" value="P:G1/S transition of mitotic cell cycle"/>
    <property type="evidence" value="ECO:0000318"/>
    <property type="project" value="GO_Central"/>
</dbReference>
<dbReference type="EMBL" id="CM000763">
    <property type="protein sequence ID" value="EES07000.1"/>
    <property type="molecule type" value="Genomic_DNA"/>
</dbReference>
<evidence type="ECO:0000259" key="5">
    <source>
        <dbReference type="SMART" id="SM00385"/>
    </source>
</evidence>
<dbReference type="InterPro" id="IPR036915">
    <property type="entry name" value="Cyclin-like_sf"/>
</dbReference>
<dbReference type="InterPro" id="IPR013763">
    <property type="entry name" value="Cyclin-like_dom"/>
</dbReference>
<dbReference type="Pfam" id="PF00134">
    <property type="entry name" value="Cyclin_N"/>
    <property type="match status" value="1"/>
</dbReference>
<dbReference type="SMART" id="SM00385">
    <property type="entry name" value="CYCLIN"/>
    <property type="match status" value="2"/>
</dbReference>
<dbReference type="CDD" id="cd20537">
    <property type="entry name" value="CYCLIN_CCNO-like_rpt2"/>
    <property type="match status" value="1"/>
</dbReference>
<dbReference type="OrthoDB" id="645822at2759"/>
<dbReference type="GO" id="GO:0005737">
    <property type="term" value="C:cytoplasm"/>
    <property type="evidence" value="ECO:0000318"/>
    <property type="project" value="GO_Central"/>
</dbReference>
<dbReference type="STRING" id="4558.C5XV03"/>
<dbReference type="Gramene" id="EES07000">
    <property type="protein sequence ID" value="EES07000"/>
    <property type="gene ID" value="SORBI_3004G183900"/>
</dbReference>
<evidence type="ECO:0000313" key="7">
    <source>
        <dbReference type="EMBL" id="EES07000.1"/>
    </source>
</evidence>
<dbReference type="FunCoup" id="C5XV03">
    <property type="interactions" value="88"/>
</dbReference>
<dbReference type="Proteomes" id="UP000000768">
    <property type="component" value="Chromosome 4"/>
</dbReference>
<keyword evidence="8" id="KW-1185">Reference proteome</keyword>
<sequence length="441" mass="48662">MCTVAPFVLRPNLAGADTMMESTTVATPHAEVAPAPPAALCWCDYRVDDDANDIDALLRDIHAVVRPRTPAAAADLPMPPPEFLARSRRRHNYRYDYYDSDFELEAVLRGIPSVRIPAGGGFASVPNPVDASDASPRTPPAAVVLPAPLSYGDDAGERNDDAVTIKTSPKTKQHPPQYDYDADIDATFRTMETEAMERPSPNYLSDRQQGEMMMVDRADLVEKMHRFSRYYDLAPGAFHRAVSFVDRFLSAKKISGGDERDMCLLGAAAVFAAAKYEDRKTVLNISSDHVAMYAGCTRGEAVGQERELVAVLGYRLSGPTAYTFVDHFMRHSEEEEGAAAVRALAHHLADMALLDYRCVAFLPSAVAASAILLARMVLCYWRTATPVVAGYTLEELSGCIQAIYDMHENLEVWPGCAQMMQHWEITAQFRYFLPPLAMLIG</sequence>
<dbReference type="InterPro" id="IPR039361">
    <property type="entry name" value="Cyclin"/>
</dbReference>
<dbReference type="SMART" id="SM01332">
    <property type="entry name" value="Cyclin_C"/>
    <property type="match status" value="1"/>
</dbReference>
<evidence type="ECO:0000256" key="1">
    <source>
        <dbReference type="ARBA" id="ARBA00022618"/>
    </source>
</evidence>
<accession>C5XV03</accession>
<dbReference type="InterPro" id="IPR004367">
    <property type="entry name" value="Cyclin_C-dom"/>
</dbReference>
<dbReference type="GO" id="GO:0016538">
    <property type="term" value="F:cyclin-dependent protein serine/threonine kinase regulator activity"/>
    <property type="evidence" value="ECO:0000318"/>
    <property type="project" value="GO_Central"/>
</dbReference>
<reference evidence="7 8" key="1">
    <citation type="journal article" date="2009" name="Nature">
        <title>The Sorghum bicolor genome and the diversification of grasses.</title>
        <authorList>
            <person name="Paterson A.H."/>
            <person name="Bowers J.E."/>
            <person name="Bruggmann R."/>
            <person name="Dubchak I."/>
            <person name="Grimwood J."/>
            <person name="Gundlach H."/>
            <person name="Haberer G."/>
            <person name="Hellsten U."/>
            <person name="Mitros T."/>
            <person name="Poliakov A."/>
            <person name="Schmutz J."/>
            <person name="Spannagl M."/>
            <person name="Tang H."/>
            <person name="Wang X."/>
            <person name="Wicker T."/>
            <person name="Bharti A.K."/>
            <person name="Chapman J."/>
            <person name="Feltus F.A."/>
            <person name="Gowik U."/>
            <person name="Grigoriev I.V."/>
            <person name="Lyons E."/>
            <person name="Maher C.A."/>
            <person name="Martis M."/>
            <person name="Narechania A."/>
            <person name="Otillar R.P."/>
            <person name="Penning B.W."/>
            <person name="Salamov A.A."/>
            <person name="Wang Y."/>
            <person name="Zhang L."/>
            <person name="Carpita N.C."/>
            <person name="Freeling M."/>
            <person name="Gingle A.R."/>
            <person name="Hash C.T."/>
            <person name="Keller B."/>
            <person name="Klein P."/>
            <person name="Kresovich S."/>
            <person name="McCann M.C."/>
            <person name="Ming R."/>
            <person name="Peterson D.G."/>
            <person name="Mehboob-ur-Rahman"/>
            <person name="Ware D."/>
            <person name="Westhoff P."/>
            <person name="Mayer K.F."/>
            <person name="Messing J."/>
            <person name="Rokhsar D.S."/>
        </authorList>
    </citation>
    <scope>NUCLEOTIDE SEQUENCE [LARGE SCALE GENOMIC DNA]</scope>
    <source>
        <strain evidence="8">cv. BTx623</strain>
    </source>
</reference>
<keyword evidence="2 4" id="KW-0195">Cyclin</keyword>
<dbReference type="GO" id="GO:0051301">
    <property type="term" value="P:cell division"/>
    <property type="evidence" value="ECO:0007669"/>
    <property type="project" value="UniProtKB-KW"/>
</dbReference>
<reference evidence="8" key="2">
    <citation type="journal article" date="2018" name="Plant J.">
        <title>The Sorghum bicolor reference genome: improved assembly, gene annotations, a transcriptome atlas, and signatures of genome organization.</title>
        <authorList>
            <person name="McCormick R.F."/>
            <person name="Truong S.K."/>
            <person name="Sreedasyam A."/>
            <person name="Jenkins J."/>
            <person name="Shu S."/>
            <person name="Sims D."/>
            <person name="Kennedy M."/>
            <person name="Amirebrahimi M."/>
            <person name="Weers B.D."/>
            <person name="McKinley B."/>
            <person name="Mattison A."/>
            <person name="Morishige D.T."/>
            <person name="Grimwood J."/>
            <person name="Schmutz J."/>
            <person name="Mullet J.E."/>
        </authorList>
    </citation>
    <scope>NUCLEOTIDE SEQUENCE [LARGE SCALE GENOMIC DNA]</scope>
    <source>
        <strain evidence="8">cv. BTx623</strain>
    </source>
</reference>
<protein>
    <recommendedName>
        <fullName evidence="9">Cyclin N-terminal domain-containing protein</fullName>
    </recommendedName>
</protein>
<dbReference type="InParanoid" id="C5XV03"/>
<dbReference type="GO" id="GO:0005634">
    <property type="term" value="C:nucleus"/>
    <property type="evidence" value="ECO:0000318"/>
    <property type="project" value="GO_Central"/>
</dbReference>
<feature type="domain" description="Cyclin-like" evidence="5">
    <location>
        <begin position="222"/>
        <end position="310"/>
    </location>
</feature>
<dbReference type="PANTHER" id="PTHR10177">
    <property type="entry name" value="CYCLINS"/>
    <property type="match status" value="1"/>
</dbReference>
<dbReference type="SUPFAM" id="SSF47954">
    <property type="entry name" value="Cyclin-like"/>
    <property type="match status" value="2"/>
</dbReference>
<evidence type="ECO:0000259" key="6">
    <source>
        <dbReference type="SMART" id="SM01332"/>
    </source>
</evidence>
<feature type="domain" description="Cyclin C-terminal" evidence="6">
    <location>
        <begin position="319"/>
        <end position="436"/>
    </location>
</feature>
<evidence type="ECO:0008006" key="9">
    <source>
        <dbReference type="Google" id="ProtNLM"/>
    </source>
</evidence>
<dbReference type="FunFam" id="1.10.472.10:FF:000199">
    <property type="entry name" value="Putative cyclin-A3-1"/>
    <property type="match status" value="1"/>
</dbReference>
<organism evidence="7 8">
    <name type="scientific">Sorghum bicolor</name>
    <name type="common">Sorghum</name>
    <name type="synonym">Sorghum vulgare</name>
    <dbReference type="NCBI Taxonomy" id="4558"/>
    <lineage>
        <taxon>Eukaryota</taxon>
        <taxon>Viridiplantae</taxon>
        <taxon>Streptophyta</taxon>
        <taxon>Embryophyta</taxon>
        <taxon>Tracheophyta</taxon>
        <taxon>Spermatophyta</taxon>
        <taxon>Magnoliopsida</taxon>
        <taxon>Liliopsida</taxon>
        <taxon>Poales</taxon>
        <taxon>Poaceae</taxon>
        <taxon>PACMAD clade</taxon>
        <taxon>Panicoideae</taxon>
        <taxon>Andropogonodae</taxon>
        <taxon>Andropogoneae</taxon>
        <taxon>Sorghinae</taxon>
        <taxon>Sorghum</taxon>
    </lineage>
</organism>
<dbReference type="AlphaFoldDB" id="C5XV03"/>